<protein>
    <submittedName>
        <fullName evidence="1">Uncharacterized protein</fullName>
    </submittedName>
</protein>
<gene>
    <name evidence="1" type="ORF">SCF082_LOCUS2503</name>
    <name evidence="2" type="ORF">SCF082_LOCUS3287</name>
</gene>
<evidence type="ECO:0000313" key="3">
    <source>
        <dbReference type="Proteomes" id="UP001642464"/>
    </source>
</evidence>
<comment type="caution">
    <text evidence="1">The sequence shown here is derived from an EMBL/GenBank/DDBJ whole genome shotgun (WGS) entry which is preliminary data.</text>
</comment>
<sequence>MPIQYEAVKQLWDLMLGLHGIVELAHFVEFEFENIREVFIKTKGVWNEDDFQVAMEMAQLLTILFNMTFQCQMSGESSITSLTTFVEMNGVAGAFVPSEPQPLRKELRTLFNENCREILKKEIKTGRGDLNKYFMSWERLVPMDLAMTFKAANKLLAQMESALS</sequence>
<organism evidence="1 3">
    <name type="scientific">Durusdinium trenchii</name>
    <dbReference type="NCBI Taxonomy" id="1381693"/>
    <lineage>
        <taxon>Eukaryota</taxon>
        <taxon>Sar</taxon>
        <taxon>Alveolata</taxon>
        <taxon>Dinophyceae</taxon>
        <taxon>Suessiales</taxon>
        <taxon>Symbiodiniaceae</taxon>
        <taxon>Durusdinium</taxon>
    </lineage>
</organism>
<name>A0ABP0HMW8_9DINO</name>
<reference evidence="1 3" key="1">
    <citation type="submission" date="2024-02" db="EMBL/GenBank/DDBJ databases">
        <authorList>
            <person name="Chen Y."/>
            <person name="Shah S."/>
            <person name="Dougan E. K."/>
            <person name="Thang M."/>
            <person name="Chan C."/>
        </authorList>
    </citation>
    <scope>NUCLEOTIDE SEQUENCE [LARGE SCALE GENOMIC DNA]</scope>
</reference>
<evidence type="ECO:0000313" key="2">
    <source>
        <dbReference type="EMBL" id="CAK8992938.1"/>
    </source>
</evidence>
<dbReference type="EMBL" id="CAXAMM010001669">
    <property type="protein sequence ID" value="CAK8992938.1"/>
    <property type="molecule type" value="Genomic_DNA"/>
</dbReference>
<evidence type="ECO:0000313" key="1">
    <source>
        <dbReference type="EMBL" id="CAK8991068.1"/>
    </source>
</evidence>
<keyword evidence="3" id="KW-1185">Reference proteome</keyword>
<accession>A0ABP0HMW8</accession>
<dbReference type="Proteomes" id="UP001642464">
    <property type="component" value="Unassembled WGS sequence"/>
</dbReference>
<proteinExistence type="predicted"/>
<dbReference type="EMBL" id="CAXAMM010001225">
    <property type="protein sequence ID" value="CAK8991068.1"/>
    <property type="molecule type" value="Genomic_DNA"/>
</dbReference>